<reference evidence="1" key="2">
    <citation type="submission" date="2020-11" db="EMBL/GenBank/DDBJ databases">
        <authorList>
            <consortium name="DOE Joint Genome Institute"/>
            <person name="Kuo A."/>
            <person name="Miyauchi S."/>
            <person name="Kiss E."/>
            <person name="Drula E."/>
            <person name="Kohler A."/>
            <person name="Sanchez-Garcia M."/>
            <person name="Andreopoulos B."/>
            <person name="Barry K.W."/>
            <person name="Bonito G."/>
            <person name="Buee M."/>
            <person name="Carver A."/>
            <person name="Chen C."/>
            <person name="Cichocki N."/>
            <person name="Clum A."/>
            <person name="Culley D."/>
            <person name="Crous P.W."/>
            <person name="Fauchery L."/>
            <person name="Girlanda M."/>
            <person name="Hayes R."/>
            <person name="Keri Z."/>
            <person name="Labutti K."/>
            <person name="Lipzen A."/>
            <person name="Lombard V."/>
            <person name="Magnuson J."/>
            <person name="Maillard F."/>
            <person name="Morin E."/>
            <person name="Murat C."/>
            <person name="Nolan M."/>
            <person name="Ohm R."/>
            <person name="Pangilinan J."/>
            <person name="Pereira M."/>
            <person name="Perotto S."/>
            <person name="Peter M."/>
            <person name="Riley R."/>
            <person name="Sitrit Y."/>
            <person name="Stielow B."/>
            <person name="Szollosi G."/>
            <person name="Zifcakova L."/>
            <person name="Stursova M."/>
            <person name="Spatafora J.W."/>
            <person name="Tedersoo L."/>
            <person name="Vaario L.-M."/>
            <person name="Yamada A."/>
            <person name="Yan M."/>
            <person name="Wang P."/>
            <person name="Xu J."/>
            <person name="Bruns T."/>
            <person name="Baldrian P."/>
            <person name="Vilgalys R."/>
            <person name="Henrissat B."/>
            <person name="Grigoriev I.V."/>
            <person name="Hibbett D."/>
            <person name="Nagy L.G."/>
            <person name="Martin F.M."/>
        </authorList>
    </citation>
    <scope>NUCLEOTIDE SEQUENCE</scope>
    <source>
        <strain evidence="1">UH-Tt-Lm1</strain>
    </source>
</reference>
<comment type="caution">
    <text evidence="1">The sequence shown here is derived from an EMBL/GenBank/DDBJ whole genome shotgun (WGS) entry which is preliminary data.</text>
</comment>
<organism evidence="1 2">
    <name type="scientific">Thelephora terrestris</name>
    <dbReference type="NCBI Taxonomy" id="56493"/>
    <lineage>
        <taxon>Eukaryota</taxon>
        <taxon>Fungi</taxon>
        <taxon>Dikarya</taxon>
        <taxon>Basidiomycota</taxon>
        <taxon>Agaricomycotina</taxon>
        <taxon>Agaricomycetes</taxon>
        <taxon>Thelephorales</taxon>
        <taxon>Thelephoraceae</taxon>
        <taxon>Thelephora</taxon>
    </lineage>
</organism>
<sequence>MSAITVAREPLLALARDIISTDNTLTVGTGNPPPQHEFSLRGGLTRRDDASPPSALILPRLVIAAQNGFSLINKLPPEIIMIISEFVAGPKTRESTFELVKMTHVCQYWRVTLISFPRLWSSVFVENDHKEFVAACLERSGRVPLDVCLDMTFRGYKYRRKYQARIYPLLNNDHTERIRKLDIRLTLAEDPEEIADEAFGRALKELKLFSSSLPFLESLSFSVHPEFESDDDTYTDLRRYLFGWNASPPTRLRHLTLHGCYGGLIPSIKNLTSFELAGVEHFAPIELDQRTFLPFVSGNKSLVSLSLAHCSFPVPELPRVTPIKLSGLKTLRLSNIRKSPGFPSLIEIPALKALSSLHIFALPRENYDYYNADFRACARSDDGFQLSIDILEPYFDEPIEDRMTSNWLGITRNADPRPTFVRFERQDPDPERGWGIKVSPLPLLIHAEVLEISVFFADVWYSKLWHDLKKIGPQLTTLRLEVIEGMGPAVAKSVKRFFRARWMKGSPLTSLERMTFDDMSEEDEAKAIKLWEEFRASLDIDQYLATQ</sequence>
<keyword evidence="2" id="KW-1185">Reference proteome</keyword>
<proteinExistence type="predicted"/>
<reference evidence="1" key="1">
    <citation type="journal article" date="2020" name="Nat. Commun.">
        <title>Large-scale genome sequencing of mycorrhizal fungi provides insights into the early evolution of symbiotic traits.</title>
        <authorList>
            <person name="Miyauchi S."/>
            <person name="Kiss E."/>
            <person name="Kuo A."/>
            <person name="Drula E."/>
            <person name="Kohler A."/>
            <person name="Sanchez-Garcia M."/>
            <person name="Morin E."/>
            <person name="Andreopoulos B."/>
            <person name="Barry K.W."/>
            <person name="Bonito G."/>
            <person name="Buee M."/>
            <person name="Carver A."/>
            <person name="Chen C."/>
            <person name="Cichocki N."/>
            <person name="Clum A."/>
            <person name="Culley D."/>
            <person name="Crous P.W."/>
            <person name="Fauchery L."/>
            <person name="Girlanda M."/>
            <person name="Hayes R.D."/>
            <person name="Keri Z."/>
            <person name="LaButti K."/>
            <person name="Lipzen A."/>
            <person name="Lombard V."/>
            <person name="Magnuson J."/>
            <person name="Maillard F."/>
            <person name="Murat C."/>
            <person name="Nolan M."/>
            <person name="Ohm R.A."/>
            <person name="Pangilinan J."/>
            <person name="Pereira M.F."/>
            <person name="Perotto S."/>
            <person name="Peter M."/>
            <person name="Pfister S."/>
            <person name="Riley R."/>
            <person name="Sitrit Y."/>
            <person name="Stielow J.B."/>
            <person name="Szollosi G."/>
            <person name="Zifcakova L."/>
            <person name="Stursova M."/>
            <person name="Spatafora J.W."/>
            <person name="Tedersoo L."/>
            <person name="Vaario L.M."/>
            <person name="Yamada A."/>
            <person name="Yan M."/>
            <person name="Wang P."/>
            <person name="Xu J."/>
            <person name="Bruns T."/>
            <person name="Baldrian P."/>
            <person name="Vilgalys R."/>
            <person name="Dunand C."/>
            <person name="Henrissat B."/>
            <person name="Grigoriev I.V."/>
            <person name="Hibbett D."/>
            <person name="Nagy L.G."/>
            <person name="Martin F.M."/>
        </authorList>
    </citation>
    <scope>NUCLEOTIDE SEQUENCE</scope>
    <source>
        <strain evidence="1">UH-Tt-Lm1</strain>
    </source>
</reference>
<dbReference type="Proteomes" id="UP000736335">
    <property type="component" value="Unassembled WGS sequence"/>
</dbReference>
<dbReference type="Gene3D" id="3.80.10.10">
    <property type="entry name" value="Ribonuclease Inhibitor"/>
    <property type="match status" value="1"/>
</dbReference>
<dbReference type="OrthoDB" id="3365698at2759"/>
<dbReference type="Gene3D" id="1.20.1280.50">
    <property type="match status" value="1"/>
</dbReference>
<accession>A0A9P6H855</accession>
<evidence type="ECO:0008006" key="3">
    <source>
        <dbReference type="Google" id="ProtNLM"/>
    </source>
</evidence>
<name>A0A9P6H855_9AGAM</name>
<protein>
    <recommendedName>
        <fullName evidence="3">F-box domain-containing protein</fullName>
    </recommendedName>
</protein>
<dbReference type="SUPFAM" id="SSF52047">
    <property type="entry name" value="RNI-like"/>
    <property type="match status" value="1"/>
</dbReference>
<dbReference type="AlphaFoldDB" id="A0A9P6H855"/>
<dbReference type="InterPro" id="IPR032675">
    <property type="entry name" value="LRR_dom_sf"/>
</dbReference>
<evidence type="ECO:0000313" key="1">
    <source>
        <dbReference type="EMBL" id="KAF9781574.1"/>
    </source>
</evidence>
<gene>
    <name evidence="1" type="ORF">BJ322DRAFT_1022976</name>
</gene>
<evidence type="ECO:0000313" key="2">
    <source>
        <dbReference type="Proteomes" id="UP000736335"/>
    </source>
</evidence>
<dbReference type="EMBL" id="WIUZ02000013">
    <property type="protein sequence ID" value="KAF9781574.1"/>
    <property type="molecule type" value="Genomic_DNA"/>
</dbReference>